<sequence length="502" mass="54187">MMHLPILPILLPFIGAVVLMFPFFNERPVAQRQITLITLLLTLVASGWLLHDSLLFGPLPYALGDWRPPFGILLLADPLAAMMLVLTAVLAISVSLYAAAGDDQSGRFFHPLFLFQLLGINGAFLTADVFNLFVFFEILLIASYSLLIHGGGRQRTQAALHYVLYNLIGSAFFLIALAILYRVFGTLNLPDMAAKVADLPSDILPLARAGGLLLLVVFGIKAALLPMHFWLPNTYAATSVPVAALFAIMTKVGVYSMWRFHTAVFGDDAGELSLLGMNWLWPMAILTIIVGSFGVLASRSLRWLAANIIAVSVGTLLLTVAMADVKATAAGVYYTVHSTLLSAALFLLAGLIQAQRGQAGDRFVRARPLLQPRLLGILFAVIAMALVGLPPFSGFIGKVFIMQAAAESGYIWRVWPAILISGLVTLIALSRAGTTLFWRTQGLPSENDNKVAHSSQIVGVSILALSAPLLVVFAGPLTDWSMLASEWLHQGVQLRDLSVGSK</sequence>
<accession>A0A160TA05</accession>
<dbReference type="InterPro" id="IPR001750">
    <property type="entry name" value="ND/Mrp_TM"/>
</dbReference>
<evidence type="ECO:0000256" key="6">
    <source>
        <dbReference type="SAM" id="Phobius"/>
    </source>
</evidence>
<feature type="transmembrane region" description="Helical" evidence="6">
    <location>
        <begin position="410"/>
        <end position="429"/>
    </location>
</feature>
<dbReference type="AlphaFoldDB" id="A0A160TA05"/>
<evidence type="ECO:0000256" key="3">
    <source>
        <dbReference type="ARBA" id="ARBA00022692"/>
    </source>
</evidence>
<feature type="transmembrane region" description="Helical" evidence="6">
    <location>
        <begin position="162"/>
        <end position="183"/>
    </location>
</feature>
<dbReference type="PANTHER" id="PTHR42703">
    <property type="entry name" value="NADH DEHYDROGENASE"/>
    <property type="match status" value="1"/>
</dbReference>
<dbReference type="GO" id="GO:0008137">
    <property type="term" value="F:NADH dehydrogenase (ubiquinone) activity"/>
    <property type="evidence" value="ECO:0007669"/>
    <property type="project" value="InterPro"/>
</dbReference>
<feature type="transmembrane region" description="Helical" evidence="6">
    <location>
        <begin position="6"/>
        <end position="24"/>
    </location>
</feature>
<dbReference type="GO" id="GO:0005886">
    <property type="term" value="C:plasma membrane"/>
    <property type="evidence" value="ECO:0007669"/>
    <property type="project" value="UniProtKB-SubCell"/>
</dbReference>
<dbReference type="EMBL" id="CZQC01000035">
    <property type="protein sequence ID" value="CUS41060.1"/>
    <property type="molecule type" value="Genomic_DNA"/>
</dbReference>
<keyword evidence="2" id="KW-1003">Cell membrane</keyword>
<keyword evidence="4 6" id="KW-1133">Transmembrane helix</keyword>
<keyword evidence="5 6" id="KW-0472">Membrane</keyword>
<evidence type="ECO:0000256" key="5">
    <source>
        <dbReference type="ARBA" id="ARBA00023136"/>
    </source>
</evidence>
<feature type="transmembrane region" description="Helical" evidence="6">
    <location>
        <begin position="108"/>
        <end position="126"/>
    </location>
</feature>
<dbReference type="PRINTS" id="PR01437">
    <property type="entry name" value="NUOXDRDTASE4"/>
</dbReference>
<feature type="transmembrane region" description="Helical" evidence="6">
    <location>
        <begin position="331"/>
        <end position="352"/>
    </location>
</feature>
<feature type="transmembrane region" description="Helical" evidence="6">
    <location>
        <begin position="132"/>
        <end position="150"/>
    </location>
</feature>
<reference evidence="8" key="1">
    <citation type="submission" date="2015-10" db="EMBL/GenBank/DDBJ databases">
        <authorList>
            <person name="Gilbert D.G."/>
        </authorList>
    </citation>
    <scope>NUCLEOTIDE SEQUENCE</scope>
</reference>
<organism evidence="8">
    <name type="scientific">hydrothermal vent metagenome</name>
    <dbReference type="NCBI Taxonomy" id="652676"/>
    <lineage>
        <taxon>unclassified sequences</taxon>
        <taxon>metagenomes</taxon>
        <taxon>ecological metagenomes</taxon>
    </lineage>
</organism>
<dbReference type="NCBIfam" id="NF009309">
    <property type="entry name" value="PRK12666.1"/>
    <property type="match status" value="1"/>
</dbReference>
<dbReference type="InterPro" id="IPR050586">
    <property type="entry name" value="CPA3_Na-H_Antiporter_D"/>
</dbReference>
<evidence type="ECO:0000256" key="1">
    <source>
        <dbReference type="ARBA" id="ARBA00004651"/>
    </source>
</evidence>
<feature type="transmembrane region" description="Helical" evidence="6">
    <location>
        <begin position="278"/>
        <end position="297"/>
    </location>
</feature>
<comment type="subcellular location">
    <subcellularLocation>
        <location evidence="1">Cell membrane</location>
        <topology evidence="1">Multi-pass membrane protein</topology>
    </subcellularLocation>
</comment>
<feature type="transmembrane region" description="Helical" evidence="6">
    <location>
        <begin position="373"/>
        <end position="390"/>
    </location>
</feature>
<gene>
    <name evidence="8" type="ORF">MGWOODY_Tha2299</name>
</gene>
<feature type="domain" description="NADH:quinone oxidoreductase/Mrp antiporter transmembrane" evidence="7">
    <location>
        <begin position="128"/>
        <end position="414"/>
    </location>
</feature>
<evidence type="ECO:0000256" key="4">
    <source>
        <dbReference type="ARBA" id="ARBA00022989"/>
    </source>
</evidence>
<feature type="transmembrane region" description="Helical" evidence="6">
    <location>
        <begin position="79"/>
        <end position="99"/>
    </location>
</feature>
<protein>
    <submittedName>
        <fullName evidence="8">Na(+) H(+) antiporter subunit D</fullName>
    </submittedName>
</protein>
<evidence type="ECO:0000259" key="7">
    <source>
        <dbReference type="Pfam" id="PF00361"/>
    </source>
</evidence>
<feature type="transmembrane region" description="Helical" evidence="6">
    <location>
        <begin position="457"/>
        <end position="477"/>
    </location>
</feature>
<dbReference type="GO" id="GO:0042773">
    <property type="term" value="P:ATP synthesis coupled electron transport"/>
    <property type="evidence" value="ECO:0007669"/>
    <property type="project" value="InterPro"/>
</dbReference>
<dbReference type="InterPro" id="IPR003918">
    <property type="entry name" value="NADH_UbQ_OxRdtase"/>
</dbReference>
<feature type="transmembrane region" description="Helical" evidence="6">
    <location>
        <begin position="304"/>
        <end position="325"/>
    </location>
</feature>
<keyword evidence="3 6" id="KW-0812">Transmembrane</keyword>
<feature type="transmembrane region" description="Helical" evidence="6">
    <location>
        <begin position="36"/>
        <end position="59"/>
    </location>
</feature>
<evidence type="ECO:0000256" key="2">
    <source>
        <dbReference type="ARBA" id="ARBA00022475"/>
    </source>
</evidence>
<dbReference type="PANTHER" id="PTHR42703:SF1">
    <property type="entry name" value="NA(+)_H(+) ANTIPORTER SUBUNIT D1"/>
    <property type="match status" value="1"/>
</dbReference>
<feature type="transmembrane region" description="Helical" evidence="6">
    <location>
        <begin position="236"/>
        <end position="258"/>
    </location>
</feature>
<dbReference type="Pfam" id="PF00361">
    <property type="entry name" value="Proton_antipo_M"/>
    <property type="match status" value="1"/>
</dbReference>
<proteinExistence type="predicted"/>
<name>A0A160TA05_9ZZZZ</name>
<evidence type="ECO:0000313" key="8">
    <source>
        <dbReference type="EMBL" id="CUS41060.1"/>
    </source>
</evidence>
<feature type="transmembrane region" description="Helical" evidence="6">
    <location>
        <begin position="203"/>
        <end position="224"/>
    </location>
</feature>